<comment type="caution">
    <text evidence="8">The sequence shown here is derived from an EMBL/GenBank/DDBJ whole genome shotgun (WGS) entry which is preliminary data.</text>
</comment>
<evidence type="ECO:0000256" key="1">
    <source>
        <dbReference type="ARBA" id="ARBA00004651"/>
    </source>
</evidence>
<feature type="domain" description="PhoU" evidence="7">
    <location>
        <begin position="151"/>
        <end position="237"/>
    </location>
</feature>
<organism evidence="8">
    <name type="scientific">bioreactor metagenome</name>
    <dbReference type="NCBI Taxonomy" id="1076179"/>
    <lineage>
        <taxon>unclassified sequences</taxon>
        <taxon>metagenomes</taxon>
        <taxon>ecological metagenomes</taxon>
    </lineage>
</organism>
<dbReference type="Pfam" id="PF01895">
    <property type="entry name" value="PhoU"/>
    <property type="match status" value="2"/>
</dbReference>
<dbReference type="Gene3D" id="1.20.58.220">
    <property type="entry name" value="Phosphate transport system protein phou homolog 2, domain 2"/>
    <property type="match status" value="1"/>
</dbReference>
<dbReference type="SUPFAM" id="SSF109755">
    <property type="entry name" value="PhoU-like"/>
    <property type="match status" value="1"/>
</dbReference>
<dbReference type="AlphaFoldDB" id="A0A645DRD8"/>
<evidence type="ECO:0000256" key="2">
    <source>
        <dbReference type="ARBA" id="ARBA00022475"/>
    </source>
</evidence>
<dbReference type="PANTHER" id="PTHR10010">
    <property type="entry name" value="SOLUTE CARRIER FAMILY 34 SODIUM PHOSPHATE , MEMBER 2-RELATED"/>
    <property type="match status" value="1"/>
</dbReference>
<name>A0A645DRD8_9ZZZZ</name>
<evidence type="ECO:0000256" key="5">
    <source>
        <dbReference type="ARBA" id="ARBA00023136"/>
    </source>
</evidence>
<sequence length="344" mass="38378">MGMLIALASQGLIPLSAALPILYGDNIGTCVTSLISSIGASRNAKRAATMHLTFNVIGTILFMLVLGKPITMAVQYLDPNDAARQIANAQTMFNVINVLILLPFSKYIVKIVLKLMPITEEESEASVKTKYLDERILQTPSIALGNTVKEVLRMGEKANYALESSIDSLLNKSIDSVRKTEKHEETVNILQKEILNYLLKLSKSSVNDEERNKVDLLFNTVNDIERVSDHAENISELSRIAIEKDLEFSQNAIEEMTNIYNKAQENFKASLDCLAKNNKQGVSEIYKVEDEVDALNKLYKKRHMERLNKGKCTIDSGVLFLDLLTNLERVSDHACNIANQVEAN</sequence>
<feature type="transmembrane region" description="Helical" evidence="6">
    <location>
        <begin position="48"/>
        <end position="67"/>
    </location>
</feature>
<keyword evidence="2" id="KW-1003">Cell membrane</keyword>
<reference evidence="8" key="1">
    <citation type="submission" date="2019-08" db="EMBL/GenBank/DDBJ databases">
        <authorList>
            <person name="Kucharzyk K."/>
            <person name="Murdoch R.W."/>
            <person name="Higgins S."/>
            <person name="Loffler F."/>
        </authorList>
    </citation>
    <scope>NUCLEOTIDE SEQUENCE</scope>
</reference>
<dbReference type="GO" id="GO:0044341">
    <property type="term" value="P:sodium-dependent phosphate transport"/>
    <property type="evidence" value="ECO:0007669"/>
    <property type="project" value="InterPro"/>
</dbReference>
<feature type="domain" description="PhoU" evidence="7">
    <location>
        <begin position="259"/>
        <end position="341"/>
    </location>
</feature>
<evidence type="ECO:0000256" key="6">
    <source>
        <dbReference type="SAM" id="Phobius"/>
    </source>
</evidence>
<keyword evidence="5 6" id="KW-0472">Membrane</keyword>
<gene>
    <name evidence="8" type="ORF">SDC9_138401</name>
</gene>
<dbReference type="InterPro" id="IPR038078">
    <property type="entry name" value="PhoU-like_sf"/>
</dbReference>
<dbReference type="InterPro" id="IPR026022">
    <property type="entry name" value="PhoU_dom"/>
</dbReference>
<keyword evidence="4 6" id="KW-1133">Transmembrane helix</keyword>
<protein>
    <recommendedName>
        <fullName evidence="7">PhoU domain-containing protein</fullName>
    </recommendedName>
</protein>
<keyword evidence="3 6" id="KW-0812">Transmembrane</keyword>
<evidence type="ECO:0000256" key="4">
    <source>
        <dbReference type="ARBA" id="ARBA00022989"/>
    </source>
</evidence>
<evidence type="ECO:0000313" key="8">
    <source>
        <dbReference type="EMBL" id="MPM91273.1"/>
    </source>
</evidence>
<evidence type="ECO:0000259" key="7">
    <source>
        <dbReference type="Pfam" id="PF01895"/>
    </source>
</evidence>
<dbReference type="PANTHER" id="PTHR10010:SF46">
    <property type="entry name" value="SODIUM-DEPENDENT PHOSPHATE TRANSPORT PROTEIN 2B"/>
    <property type="match status" value="1"/>
</dbReference>
<evidence type="ECO:0000256" key="3">
    <source>
        <dbReference type="ARBA" id="ARBA00022692"/>
    </source>
</evidence>
<dbReference type="GO" id="GO:0005436">
    <property type="term" value="F:sodium:phosphate symporter activity"/>
    <property type="evidence" value="ECO:0007669"/>
    <property type="project" value="InterPro"/>
</dbReference>
<dbReference type="EMBL" id="VSSQ01038361">
    <property type="protein sequence ID" value="MPM91273.1"/>
    <property type="molecule type" value="Genomic_DNA"/>
</dbReference>
<proteinExistence type="predicted"/>
<dbReference type="InterPro" id="IPR003841">
    <property type="entry name" value="Na/Pi_transpt"/>
</dbReference>
<dbReference type="GO" id="GO:0005886">
    <property type="term" value="C:plasma membrane"/>
    <property type="evidence" value="ECO:0007669"/>
    <property type="project" value="UniProtKB-SubCell"/>
</dbReference>
<comment type="subcellular location">
    <subcellularLocation>
        <location evidence="1">Cell membrane</location>
        <topology evidence="1">Multi-pass membrane protein</topology>
    </subcellularLocation>
</comment>
<dbReference type="NCBIfam" id="NF037997">
    <property type="entry name" value="Na_Pi_symport"/>
    <property type="match status" value="1"/>
</dbReference>
<accession>A0A645DRD8</accession>